<evidence type="ECO:0000313" key="1">
    <source>
        <dbReference type="EMBL" id="CAN0515214.1"/>
    </source>
</evidence>
<organism evidence="1 2">
    <name type="scientific">Rangifer tarandus platyrhynchus</name>
    <name type="common">Svalbard reindeer</name>
    <dbReference type="NCBI Taxonomy" id="3082113"/>
    <lineage>
        <taxon>Eukaryota</taxon>
        <taxon>Metazoa</taxon>
        <taxon>Chordata</taxon>
        <taxon>Craniata</taxon>
        <taxon>Vertebrata</taxon>
        <taxon>Euteleostomi</taxon>
        <taxon>Mammalia</taxon>
        <taxon>Eutheria</taxon>
        <taxon>Laurasiatheria</taxon>
        <taxon>Artiodactyla</taxon>
        <taxon>Ruminantia</taxon>
        <taxon>Pecora</taxon>
        <taxon>Cervidae</taxon>
        <taxon>Odocoileinae</taxon>
        <taxon>Rangifer</taxon>
    </lineage>
</organism>
<reference evidence="1" key="2">
    <citation type="submission" date="2025-03" db="EMBL/GenBank/DDBJ databases">
        <authorList>
            <consortium name="ELIXIR-Norway"/>
            <consortium name="Elixir Norway"/>
        </authorList>
    </citation>
    <scope>NUCLEOTIDE SEQUENCE</scope>
</reference>
<dbReference type="EMBL" id="OX596088">
    <property type="protein sequence ID" value="CAN0515214.1"/>
    <property type="molecule type" value="Genomic_DNA"/>
</dbReference>
<gene>
    <name evidence="1" type="ORF">MRATA1EN22A_LOCUS23411</name>
</gene>
<sequence length="185" mass="19887">MLLTDGASVKYPNLHAPERNHQIVVCVGNGESLASDLVVELVCVSWGVAYGVEVWKPSPLAPHGCFLSPLGAQPQWPLDTAVPPQPSGWPSPLSAVSEEGRCGMLNMRWYLERDGCDMGEPGPEGWHLESHVLTWPGPRFESRQTQLLARRRLGQRREGRGGGATVLPALTGTSPGLLAGGPVPR</sequence>
<protein>
    <submittedName>
        <fullName evidence="1">Uncharacterized protein</fullName>
    </submittedName>
</protein>
<proteinExistence type="predicted"/>
<name>A0AC59ZVA1_RANTA</name>
<accession>A0AC59ZVA1</accession>
<reference evidence="1" key="1">
    <citation type="submission" date="2023-05" db="EMBL/GenBank/DDBJ databases">
        <authorList>
            <consortium name="ELIXIR-Norway"/>
        </authorList>
    </citation>
    <scope>NUCLEOTIDE SEQUENCE</scope>
</reference>
<dbReference type="Proteomes" id="UP001162501">
    <property type="component" value="Chromosome 4"/>
</dbReference>
<evidence type="ECO:0000313" key="2">
    <source>
        <dbReference type="Proteomes" id="UP001162501"/>
    </source>
</evidence>